<evidence type="ECO:0000313" key="2">
    <source>
        <dbReference type="EMBL" id="KAK9041623.1"/>
    </source>
</evidence>
<comment type="caution">
    <text evidence="2">The sequence shown here is derived from an EMBL/GenBank/DDBJ whole genome shotgun (WGS) entry which is preliminary data.</text>
</comment>
<evidence type="ECO:0000256" key="1">
    <source>
        <dbReference type="SAM" id="SignalP"/>
    </source>
</evidence>
<evidence type="ECO:0000313" key="3">
    <source>
        <dbReference type="Proteomes" id="UP001396334"/>
    </source>
</evidence>
<name>A0ABR2TVW3_9ROSI</name>
<organism evidence="2 3">
    <name type="scientific">Hibiscus sabdariffa</name>
    <name type="common">roselle</name>
    <dbReference type="NCBI Taxonomy" id="183260"/>
    <lineage>
        <taxon>Eukaryota</taxon>
        <taxon>Viridiplantae</taxon>
        <taxon>Streptophyta</taxon>
        <taxon>Embryophyta</taxon>
        <taxon>Tracheophyta</taxon>
        <taxon>Spermatophyta</taxon>
        <taxon>Magnoliopsida</taxon>
        <taxon>eudicotyledons</taxon>
        <taxon>Gunneridae</taxon>
        <taxon>Pentapetalae</taxon>
        <taxon>rosids</taxon>
        <taxon>malvids</taxon>
        <taxon>Malvales</taxon>
        <taxon>Malvaceae</taxon>
        <taxon>Malvoideae</taxon>
        <taxon>Hibiscus</taxon>
    </lineage>
</organism>
<dbReference type="EMBL" id="JBBPBN010000004">
    <property type="protein sequence ID" value="KAK9041623.1"/>
    <property type="molecule type" value="Genomic_DNA"/>
</dbReference>
<proteinExistence type="predicted"/>
<dbReference type="Proteomes" id="UP001396334">
    <property type="component" value="Unassembled WGS sequence"/>
</dbReference>
<feature type="signal peptide" evidence="1">
    <location>
        <begin position="1"/>
        <end position="23"/>
    </location>
</feature>
<accession>A0ABR2TVW3</accession>
<reference evidence="2 3" key="1">
    <citation type="journal article" date="2024" name="G3 (Bethesda)">
        <title>Genome assembly of Hibiscus sabdariffa L. provides insights into metabolisms of medicinal natural products.</title>
        <authorList>
            <person name="Kim T."/>
        </authorList>
    </citation>
    <scope>NUCLEOTIDE SEQUENCE [LARGE SCALE GENOMIC DNA]</scope>
    <source>
        <strain evidence="2">TK-2024</strain>
        <tissue evidence="2">Old leaves</tissue>
    </source>
</reference>
<keyword evidence="1" id="KW-0732">Signal</keyword>
<sequence>MVSKLQSACIIFSIFMSLGFSGANRFHLDQEAGDDPVVIYPEPPMQEGPGSGGPGNLTVPECSVGCAPGFVLTTEMMSMVSMASVTLPDTSNKHRCDPGCLPECVSGWKPNDLEDPVFVCYLSGSKGLQNSKLGRDPGRPAVGTANALKEAVNMALVSTPSLCADHDKP</sequence>
<protein>
    <submittedName>
        <fullName evidence="2">Uncharacterized protein</fullName>
    </submittedName>
</protein>
<gene>
    <name evidence="2" type="ORF">V6N11_016715</name>
</gene>
<feature type="chain" id="PRO_5046735938" evidence="1">
    <location>
        <begin position="24"/>
        <end position="169"/>
    </location>
</feature>
<keyword evidence="3" id="KW-1185">Reference proteome</keyword>